<dbReference type="CDD" id="cd11716">
    <property type="entry name" value="THUMP_ThiI"/>
    <property type="match status" value="1"/>
</dbReference>
<dbReference type="PANTHER" id="PTHR43209">
    <property type="entry name" value="TRNA SULFURTRANSFERASE"/>
    <property type="match status" value="1"/>
</dbReference>
<dbReference type="EMBL" id="BART01021702">
    <property type="protein sequence ID" value="GAH03287.1"/>
    <property type="molecule type" value="Genomic_DNA"/>
</dbReference>
<dbReference type="GO" id="GO:0052837">
    <property type="term" value="P:thiazole biosynthetic process"/>
    <property type="evidence" value="ECO:0007669"/>
    <property type="project" value="TreeGrafter"/>
</dbReference>
<dbReference type="InterPro" id="IPR004114">
    <property type="entry name" value="THUMP_dom"/>
</dbReference>
<proteinExistence type="predicted"/>
<feature type="non-terminal residue" evidence="2">
    <location>
        <position position="289"/>
    </location>
</feature>
<feature type="non-terminal residue" evidence="2">
    <location>
        <position position="1"/>
    </location>
</feature>
<dbReference type="GO" id="GO:0003723">
    <property type="term" value="F:RNA binding"/>
    <property type="evidence" value="ECO:0007669"/>
    <property type="project" value="InterPro"/>
</dbReference>
<accession>X1C7C6</accession>
<comment type="caution">
    <text evidence="2">The sequence shown here is derived from an EMBL/GenBank/DDBJ whole genome shotgun (WGS) entry which is preliminary data.</text>
</comment>
<gene>
    <name evidence="2" type="ORF">S01H4_39942</name>
</gene>
<dbReference type="Gene3D" id="3.30.2130.30">
    <property type="match status" value="1"/>
</dbReference>
<dbReference type="PANTHER" id="PTHR43209:SF1">
    <property type="entry name" value="TRNA SULFURTRANSFERASE"/>
    <property type="match status" value="1"/>
</dbReference>
<sequence>LMNNIKNMLKRKGIPFNKYQLSKDSSRVFFFFNNKDIPNAIDVLKNSFGVHSLSPAIRTSNSLKNITERTIELAKEILEKDDSFALRVRRSGKHDYTSMEAAKIVGKAVIDHLSNHNLKVNLTHPKKEIFIEIRQDFSYIFSQIIKSKWGGLPIEPVKKILVMDVGRLNDLIAGFLLMRRGSEIYPVLFDITEDKALNNIWISNWKEVTDYIPFNQFRLRKVNLHNILKKLSSELSDIQYFCGICRLIRFDLLSRILTVSNFSFYGKIRAITDGASLSCSSICSDSINL</sequence>
<dbReference type="Pfam" id="PF22025">
    <property type="entry name" value="ThiI_fer"/>
    <property type="match status" value="1"/>
</dbReference>
<dbReference type="Gene3D" id="3.40.50.620">
    <property type="entry name" value="HUPs"/>
    <property type="match status" value="1"/>
</dbReference>
<dbReference type="InterPro" id="IPR054173">
    <property type="entry name" value="ThiI_fer"/>
</dbReference>
<dbReference type="InterPro" id="IPR014729">
    <property type="entry name" value="Rossmann-like_a/b/a_fold"/>
</dbReference>
<evidence type="ECO:0000259" key="1">
    <source>
        <dbReference type="PROSITE" id="PS51165"/>
    </source>
</evidence>
<organism evidence="2">
    <name type="scientific">marine sediment metagenome</name>
    <dbReference type="NCBI Taxonomy" id="412755"/>
    <lineage>
        <taxon>unclassified sequences</taxon>
        <taxon>metagenomes</taxon>
        <taxon>ecological metagenomes</taxon>
    </lineage>
</organism>
<reference evidence="2" key="1">
    <citation type="journal article" date="2014" name="Front. Microbiol.">
        <title>High frequency of phylogenetically diverse reductive dehalogenase-homologous genes in deep subseafloor sedimentary metagenomes.</title>
        <authorList>
            <person name="Kawai M."/>
            <person name="Futagami T."/>
            <person name="Toyoda A."/>
            <person name="Takaki Y."/>
            <person name="Nishi S."/>
            <person name="Hori S."/>
            <person name="Arai W."/>
            <person name="Tsubouchi T."/>
            <person name="Morono Y."/>
            <person name="Uchiyama I."/>
            <person name="Ito T."/>
            <person name="Fujiyama A."/>
            <person name="Inagaki F."/>
            <person name="Takami H."/>
        </authorList>
    </citation>
    <scope>NUCLEOTIDE SEQUENCE</scope>
    <source>
        <strain evidence="2">Expedition CK06-06</strain>
    </source>
</reference>
<evidence type="ECO:0000313" key="2">
    <source>
        <dbReference type="EMBL" id="GAH03287.1"/>
    </source>
</evidence>
<dbReference type="InterPro" id="IPR050102">
    <property type="entry name" value="tRNA_sulfurtransferase_ThiI"/>
</dbReference>
<dbReference type="GO" id="GO:0002937">
    <property type="term" value="P:tRNA 4-thiouridine biosynthesis"/>
    <property type="evidence" value="ECO:0007669"/>
    <property type="project" value="TreeGrafter"/>
</dbReference>
<dbReference type="InterPro" id="IPR049962">
    <property type="entry name" value="THUMP_ThiI"/>
</dbReference>
<feature type="domain" description="THUMP" evidence="1">
    <location>
        <begin position="38"/>
        <end position="144"/>
    </location>
</feature>
<dbReference type="GO" id="GO:0005829">
    <property type="term" value="C:cytosol"/>
    <property type="evidence" value="ECO:0007669"/>
    <property type="project" value="TreeGrafter"/>
</dbReference>
<dbReference type="SMART" id="SM00981">
    <property type="entry name" value="THUMP"/>
    <property type="match status" value="1"/>
</dbReference>
<dbReference type="PROSITE" id="PS51165">
    <property type="entry name" value="THUMP"/>
    <property type="match status" value="1"/>
</dbReference>
<protein>
    <recommendedName>
        <fullName evidence="1">THUMP domain-containing protein</fullName>
    </recommendedName>
</protein>
<name>X1C7C6_9ZZZZ</name>
<dbReference type="SUPFAM" id="SSF143437">
    <property type="entry name" value="THUMP domain-like"/>
    <property type="match status" value="1"/>
</dbReference>
<dbReference type="Pfam" id="PF02926">
    <property type="entry name" value="THUMP"/>
    <property type="match status" value="1"/>
</dbReference>
<dbReference type="AlphaFoldDB" id="X1C7C6"/>